<feature type="transmembrane region" description="Helical" evidence="7">
    <location>
        <begin position="170"/>
        <end position="191"/>
    </location>
</feature>
<protein>
    <submittedName>
        <fullName evidence="8">Polysaccharide biosynthesis protein</fullName>
    </submittedName>
</protein>
<reference evidence="8" key="1">
    <citation type="journal article" date="2014" name="Int. J. Syst. Evol. Microbiol.">
        <title>Complete genome sequence of Corynebacterium casei LMG S-19264T (=DSM 44701T), isolated from a smear-ripened cheese.</title>
        <authorList>
            <consortium name="US DOE Joint Genome Institute (JGI-PGF)"/>
            <person name="Walter F."/>
            <person name="Albersmeier A."/>
            <person name="Kalinowski J."/>
            <person name="Ruckert C."/>
        </authorList>
    </citation>
    <scope>NUCLEOTIDE SEQUENCE</scope>
    <source>
        <strain evidence="8">JCM 13064</strain>
    </source>
</reference>
<reference evidence="8" key="2">
    <citation type="submission" date="2020-09" db="EMBL/GenBank/DDBJ databases">
        <authorList>
            <person name="Sun Q."/>
            <person name="Ohkuma M."/>
        </authorList>
    </citation>
    <scope>NUCLEOTIDE SEQUENCE</scope>
    <source>
        <strain evidence="8">JCM 13064</strain>
    </source>
</reference>
<dbReference type="InterPro" id="IPR050833">
    <property type="entry name" value="Poly_Biosynth_Transport"/>
</dbReference>
<proteinExistence type="predicted"/>
<feature type="compositionally biased region" description="Basic and acidic residues" evidence="6">
    <location>
        <begin position="430"/>
        <end position="449"/>
    </location>
</feature>
<feature type="transmembrane region" description="Helical" evidence="7">
    <location>
        <begin position="80"/>
        <end position="104"/>
    </location>
</feature>
<comment type="caution">
    <text evidence="8">The sequence shown here is derived from an EMBL/GenBank/DDBJ whole genome shotgun (WGS) entry which is preliminary data.</text>
</comment>
<feature type="transmembrane region" description="Helical" evidence="7">
    <location>
        <begin position="314"/>
        <end position="335"/>
    </location>
</feature>
<dbReference type="Proteomes" id="UP000645217">
    <property type="component" value="Unassembled WGS sequence"/>
</dbReference>
<evidence type="ECO:0000256" key="1">
    <source>
        <dbReference type="ARBA" id="ARBA00004651"/>
    </source>
</evidence>
<feature type="transmembrane region" description="Helical" evidence="7">
    <location>
        <begin position="110"/>
        <end position="133"/>
    </location>
</feature>
<dbReference type="AlphaFoldDB" id="A0A917QTF3"/>
<evidence type="ECO:0000313" key="9">
    <source>
        <dbReference type="Proteomes" id="UP000645217"/>
    </source>
</evidence>
<keyword evidence="9" id="KW-1185">Reference proteome</keyword>
<keyword evidence="2" id="KW-1003">Cell membrane</keyword>
<feature type="transmembrane region" description="Helical" evidence="7">
    <location>
        <begin position="286"/>
        <end position="308"/>
    </location>
</feature>
<feature type="transmembrane region" description="Helical" evidence="7">
    <location>
        <begin position="373"/>
        <end position="395"/>
    </location>
</feature>
<keyword evidence="4 7" id="KW-1133">Transmembrane helix</keyword>
<name>A0A917QTF3_9ACTN</name>
<feature type="transmembrane region" description="Helical" evidence="7">
    <location>
        <begin position="16"/>
        <end position="35"/>
    </location>
</feature>
<gene>
    <name evidence="8" type="primary">hfsF</name>
    <name evidence="8" type="ORF">GCM10007964_08130</name>
</gene>
<evidence type="ECO:0000256" key="2">
    <source>
        <dbReference type="ARBA" id="ARBA00022475"/>
    </source>
</evidence>
<feature type="transmembrane region" description="Helical" evidence="7">
    <location>
        <begin position="41"/>
        <end position="59"/>
    </location>
</feature>
<evidence type="ECO:0000256" key="5">
    <source>
        <dbReference type="ARBA" id="ARBA00023136"/>
    </source>
</evidence>
<keyword evidence="3 7" id="KW-0812">Transmembrane</keyword>
<evidence type="ECO:0000256" key="6">
    <source>
        <dbReference type="SAM" id="MobiDB-lite"/>
    </source>
</evidence>
<feature type="transmembrane region" description="Helical" evidence="7">
    <location>
        <begin position="347"/>
        <end position="367"/>
    </location>
</feature>
<feature type="region of interest" description="Disordered" evidence="6">
    <location>
        <begin position="425"/>
        <end position="449"/>
    </location>
</feature>
<evidence type="ECO:0000256" key="7">
    <source>
        <dbReference type="SAM" id="Phobius"/>
    </source>
</evidence>
<dbReference type="PANTHER" id="PTHR30250:SF11">
    <property type="entry name" value="O-ANTIGEN TRANSPORTER-RELATED"/>
    <property type="match status" value="1"/>
</dbReference>
<feature type="transmembrane region" description="Helical" evidence="7">
    <location>
        <begin position="145"/>
        <end position="164"/>
    </location>
</feature>
<accession>A0A917QTF3</accession>
<keyword evidence="5 7" id="KW-0472">Membrane</keyword>
<evidence type="ECO:0000256" key="4">
    <source>
        <dbReference type="ARBA" id="ARBA00022989"/>
    </source>
</evidence>
<sequence>MTTSLPGFAQTVARRLLRVLLSALSGVLIAHALGPDGRGDYAIITTTVLLAMVIGHFSIERTQIAWWADEDRRPPLTVNALVIGAVLGTVTALTGIALTLAGVLPTRSPLLCVALLAVPFAVVTVNLTAIALLRAQVSLVTRGSVISGLLQFVPAVLLAATHHLTLSAAVLSWAVSLSVPAVLLARALGPFPLRGGDVRLARAQLAVGGRQHVGLVAFHFLLIVDVLLLHELDSAAAAGIYAVAVTLLELTRIPGESLTQIVLARQAVADLPDAEQVTARTVRLNLLLSSGLIACLMAVSPLLIPLLYGRAFAGSVAPLLALAPGMVILIVLRPIEQHLVRLDRPGTLTVIAVTALAVNVALNLLLIPHFGAVGAGLVSSVSYALMAILEARWFVRSAGLSYAQLVPRPADLGRMLRALRRDVAAAGRGARKEPGRSRRTADRTTARPR</sequence>
<dbReference type="GO" id="GO:0005886">
    <property type="term" value="C:plasma membrane"/>
    <property type="evidence" value="ECO:0007669"/>
    <property type="project" value="UniProtKB-SubCell"/>
</dbReference>
<evidence type="ECO:0000313" key="8">
    <source>
        <dbReference type="EMBL" id="GGK67485.1"/>
    </source>
</evidence>
<evidence type="ECO:0000256" key="3">
    <source>
        <dbReference type="ARBA" id="ARBA00022692"/>
    </source>
</evidence>
<dbReference type="EMBL" id="BMNT01000003">
    <property type="protein sequence ID" value="GGK67485.1"/>
    <property type="molecule type" value="Genomic_DNA"/>
</dbReference>
<comment type="subcellular location">
    <subcellularLocation>
        <location evidence="1">Cell membrane</location>
        <topology evidence="1">Multi-pass membrane protein</topology>
    </subcellularLocation>
</comment>
<organism evidence="8 9">
    <name type="scientific">Sphaerisporangium melleum</name>
    <dbReference type="NCBI Taxonomy" id="321316"/>
    <lineage>
        <taxon>Bacteria</taxon>
        <taxon>Bacillati</taxon>
        <taxon>Actinomycetota</taxon>
        <taxon>Actinomycetes</taxon>
        <taxon>Streptosporangiales</taxon>
        <taxon>Streptosporangiaceae</taxon>
        <taxon>Sphaerisporangium</taxon>
    </lineage>
</organism>
<dbReference type="PANTHER" id="PTHR30250">
    <property type="entry name" value="PST FAMILY PREDICTED COLANIC ACID TRANSPORTER"/>
    <property type="match status" value="1"/>
</dbReference>